<keyword evidence="10" id="KW-1185">Reference proteome</keyword>
<evidence type="ECO:0000256" key="1">
    <source>
        <dbReference type="ARBA" id="ARBA00004613"/>
    </source>
</evidence>
<evidence type="ECO:0000259" key="8">
    <source>
        <dbReference type="SMART" id="SM00235"/>
    </source>
</evidence>
<dbReference type="InterPro" id="IPR024079">
    <property type="entry name" value="MetalloPept_cat_dom_sf"/>
</dbReference>
<keyword evidence="6" id="KW-0378">Hydrolase</keyword>
<dbReference type="Gene3D" id="2.150.10.10">
    <property type="entry name" value="Serralysin-like metalloprotease, C-terminal"/>
    <property type="match status" value="1"/>
</dbReference>
<evidence type="ECO:0000256" key="4">
    <source>
        <dbReference type="ARBA" id="ARBA00022723"/>
    </source>
</evidence>
<dbReference type="Gene3D" id="3.40.390.10">
    <property type="entry name" value="Collagenase (Catalytic Domain)"/>
    <property type="match status" value="1"/>
</dbReference>
<dbReference type="GO" id="GO:0031012">
    <property type="term" value="C:extracellular matrix"/>
    <property type="evidence" value="ECO:0007669"/>
    <property type="project" value="InterPro"/>
</dbReference>
<dbReference type="GO" id="GO:0005509">
    <property type="term" value="F:calcium ion binding"/>
    <property type="evidence" value="ECO:0007669"/>
    <property type="project" value="InterPro"/>
</dbReference>
<evidence type="ECO:0000256" key="3">
    <source>
        <dbReference type="ARBA" id="ARBA00022670"/>
    </source>
</evidence>
<keyword evidence="4" id="KW-0479">Metal-binding</keyword>
<dbReference type="GO" id="GO:0004222">
    <property type="term" value="F:metalloendopeptidase activity"/>
    <property type="evidence" value="ECO:0007669"/>
    <property type="project" value="InterPro"/>
</dbReference>
<name>A0A2P7AL06_9HYPH</name>
<dbReference type="EMBL" id="PGGN01000007">
    <property type="protein sequence ID" value="PSH54887.1"/>
    <property type="molecule type" value="Genomic_DNA"/>
</dbReference>
<dbReference type="InterPro" id="IPR013858">
    <property type="entry name" value="Peptidase_M10B_C"/>
</dbReference>
<dbReference type="GO" id="GO:0006508">
    <property type="term" value="P:proteolysis"/>
    <property type="evidence" value="ECO:0007669"/>
    <property type="project" value="UniProtKB-KW"/>
</dbReference>
<evidence type="ECO:0000256" key="2">
    <source>
        <dbReference type="ARBA" id="ARBA00022525"/>
    </source>
</evidence>
<dbReference type="InterPro" id="IPR006026">
    <property type="entry name" value="Peptidase_Metallo"/>
</dbReference>
<dbReference type="OrthoDB" id="223957at2"/>
<keyword evidence="2" id="KW-0964">Secreted</keyword>
<organism evidence="9 10">
    <name type="scientific">Phyllobacterium endophyticum</name>
    <dbReference type="NCBI Taxonomy" id="1149773"/>
    <lineage>
        <taxon>Bacteria</taxon>
        <taxon>Pseudomonadati</taxon>
        <taxon>Pseudomonadota</taxon>
        <taxon>Alphaproteobacteria</taxon>
        <taxon>Hyphomicrobiales</taxon>
        <taxon>Phyllobacteriaceae</taxon>
        <taxon>Phyllobacterium</taxon>
    </lineage>
</organism>
<dbReference type="GO" id="GO:0005615">
    <property type="term" value="C:extracellular space"/>
    <property type="evidence" value="ECO:0007669"/>
    <property type="project" value="InterPro"/>
</dbReference>
<keyword evidence="3" id="KW-0645">Protease</keyword>
<evidence type="ECO:0000256" key="6">
    <source>
        <dbReference type="ARBA" id="ARBA00022801"/>
    </source>
</evidence>
<feature type="domain" description="Peptidase metallopeptidase" evidence="8">
    <location>
        <begin position="88"/>
        <end position="257"/>
    </location>
</feature>
<evidence type="ECO:0000313" key="10">
    <source>
        <dbReference type="Proteomes" id="UP000241158"/>
    </source>
</evidence>
<dbReference type="InterPro" id="IPR001818">
    <property type="entry name" value="Pept_M10_metallopeptidase"/>
</dbReference>
<evidence type="ECO:0000313" key="9">
    <source>
        <dbReference type="EMBL" id="PSH54887.1"/>
    </source>
</evidence>
<dbReference type="SUPFAM" id="SSF51120">
    <property type="entry name" value="beta-Roll"/>
    <property type="match status" value="1"/>
</dbReference>
<dbReference type="AlphaFoldDB" id="A0A2P7AL06"/>
<comment type="caution">
    <text evidence="9">The sequence shown here is derived from an EMBL/GenBank/DDBJ whole genome shotgun (WGS) entry which is preliminary data.</text>
</comment>
<dbReference type="SMART" id="SM00235">
    <property type="entry name" value="ZnMc"/>
    <property type="match status" value="1"/>
</dbReference>
<dbReference type="Pfam" id="PF08548">
    <property type="entry name" value="Peptidase_M10_C"/>
    <property type="match status" value="1"/>
</dbReference>
<evidence type="ECO:0000256" key="7">
    <source>
        <dbReference type="ARBA" id="ARBA00022833"/>
    </source>
</evidence>
<reference evidence="10" key="1">
    <citation type="submission" date="2017-11" db="EMBL/GenBank/DDBJ databases">
        <authorList>
            <person name="Kuznetsova I."/>
            <person name="Sazanova A."/>
            <person name="Chirak E."/>
            <person name="Safronova V."/>
            <person name="Willems A."/>
        </authorList>
    </citation>
    <scope>NUCLEOTIDE SEQUENCE [LARGE SCALE GENOMIC DNA]</scope>
    <source>
        <strain evidence="10">PEPV15</strain>
    </source>
</reference>
<evidence type="ECO:0000256" key="5">
    <source>
        <dbReference type="ARBA" id="ARBA00022737"/>
    </source>
</evidence>
<keyword evidence="7" id="KW-0862">Zinc</keyword>
<dbReference type="InterPro" id="IPR011049">
    <property type="entry name" value="Serralysin-like_metalloprot_C"/>
</dbReference>
<dbReference type="SUPFAM" id="SSF55486">
    <property type="entry name" value="Metalloproteases ('zincins'), catalytic domain"/>
    <property type="match status" value="1"/>
</dbReference>
<protein>
    <recommendedName>
        <fullName evidence="8">Peptidase metallopeptidase domain-containing protein</fullName>
    </recommendedName>
</protein>
<dbReference type="GO" id="GO:0008270">
    <property type="term" value="F:zinc ion binding"/>
    <property type="evidence" value="ECO:0007669"/>
    <property type="project" value="InterPro"/>
</dbReference>
<dbReference type="RefSeq" id="WP_106719404.1">
    <property type="nucleotide sequence ID" value="NZ_JACHXT010000001.1"/>
</dbReference>
<gene>
    <name evidence="9" type="ORF">CU100_25295</name>
</gene>
<comment type="subcellular location">
    <subcellularLocation>
        <location evidence="1">Secreted</location>
    </subcellularLocation>
</comment>
<keyword evidence="5" id="KW-0677">Repeat</keyword>
<proteinExistence type="predicted"/>
<dbReference type="Pfam" id="PF00413">
    <property type="entry name" value="Peptidase_M10"/>
    <property type="match status" value="1"/>
</dbReference>
<dbReference type="Proteomes" id="UP000241158">
    <property type="component" value="Unassembled WGS sequence"/>
</dbReference>
<sequence>MDQLDFSAKDFDEFVNQYTRTNALAAISPVKSPQTHTPTLDDVITYVSHVDRSGKADVRITDAVNHHAVPADYHPTEYPTEAETRKFGSPKIGTKGGVVNYNFDKASHYTETEKAAFRVALADWSNVANIQFKETAALQGKGITFIRPVDKNAHPGNTHWSTIGNADIAGDGSIASTITDAEITIKDKAVGPIDTSNHYAIGVIAHEIGHAIGLSHSGKYNGTADGMTAQNGPYDSHQWSIMSYLNADDPKARYYGDPAMSERNAWTPYTPMIADVAAVQRLYGKPVGGALTGGQTFGFNSNVKGPESDVLDFKINHDPRVTIYDSGTDNTVDLSGYTHGAKIDLTPGTFISASPKGNMIDNIGIAFGTKIDHVVGTQGNDTIIKNVDLKTVMKGGGGNDTFESTLKGFDGSTIADLNIGDKIHFTDAAPSSFHFADLGKLLTFGDKSSSYHLAMTNDPSGRFTQTADKFGGVDLTLAAASQFA</sequence>
<accession>A0A2P7AL06</accession>